<reference evidence="1" key="1">
    <citation type="journal article" date="2020" name="mSystems">
        <title>Genome- and Community-Level Interaction Insights into Carbon Utilization and Element Cycling Functions of Hydrothermarchaeota in Hydrothermal Sediment.</title>
        <authorList>
            <person name="Zhou Z."/>
            <person name="Liu Y."/>
            <person name="Xu W."/>
            <person name="Pan J."/>
            <person name="Luo Z.H."/>
            <person name="Li M."/>
        </authorList>
    </citation>
    <scope>NUCLEOTIDE SEQUENCE [LARGE SCALE GENOMIC DNA]</scope>
    <source>
        <strain evidence="1">SpSt-418</strain>
    </source>
</reference>
<accession>A0A7C3PF43</accession>
<proteinExistence type="predicted"/>
<dbReference type="AlphaFoldDB" id="A0A7C3PF43"/>
<protein>
    <submittedName>
        <fullName evidence="1">Uncharacterized protein</fullName>
    </submittedName>
</protein>
<name>A0A7C3PF43_9CYAN</name>
<sequence length="265" mass="30016">MRKVLKHYLGKWFSQPLAKWSYSLLLTVLLLTTINSLQLNSEGSILDQRIQSLMIEKSDMRRALQLLRQNDPSRILIGFEKVSGKQGGEEPKISLQLANASVTSIVDRLCQADPRYTYEIVEGTLINVFPKGAKSDPNNLLNIRVQHFQFHGDELPNNLITRISDLAPELREHLWMRAREYAKKTGRPLGGSAGSILSGNAPLPRIDINLQNMTVREILNAIVLYSMKLSNEPPGWTPISWQYEFIIDPTAPTGLGGYPKWDIFY</sequence>
<comment type="caution">
    <text evidence="1">The sequence shown here is derived from an EMBL/GenBank/DDBJ whole genome shotgun (WGS) entry which is preliminary data.</text>
</comment>
<dbReference type="EMBL" id="DSRU01000261">
    <property type="protein sequence ID" value="HFM99672.1"/>
    <property type="molecule type" value="Genomic_DNA"/>
</dbReference>
<evidence type="ECO:0000313" key="1">
    <source>
        <dbReference type="EMBL" id="HFM99672.1"/>
    </source>
</evidence>
<gene>
    <name evidence="1" type="ORF">ENR64_18315</name>
</gene>
<organism evidence="1">
    <name type="scientific">Oscillatoriales cyanobacterium SpSt-418</name>
    <dbReference type="NCBI Taxonomy" id="2282169"/>
    <lineage>
        <taxon>Bacteria</taxon>
        <taxon>Bacillati</taxon>
        <taxon>Cyanobacteriota</taxon>
        <taxon>Cyanophyceae</taxon>
        <taxon>Oscillatoriophycideae</taxon>
        <taxon>Oscillatoriales</taxon>
    </lineage>
</organism>